<dbReference type="SUPFAM" id="SSF46955">
    <property type="entry name" value="Putative DNA-binding domain"/>
    <property type="match status" value="1"/>
</dbReference>
<dbReference type="CDD" id="cd00592">
    <property type="entry name" value="HTH_MerR-like"/>
    <property type="match status" value="1"/>
</dbReference>
<dbReference type="AlphaFoldDB" id="A0A9D1J188"/>
<keyword evidence="4" id="KW-0804">Transcription</keyword>
<dbReference type="EMBL" id="DVHF01000072">
    <property type="protein sequence ID" value="HIR57217.1"/>
    <property type="molecule type" value="Genomic_DNA"/>
</dbReference>
<keyword evidence="3" id="KW-0238">DNA-binding</keyword>
<dbReference type="InterPro" id="IPR009061">
    <property type="entry name" value="DNA-bd_dom_put_sf"/>
</dbReference>
<dbReference type="InterPro" id="IPR000551">
    <property type="entry name" value="MerR-type_HTH_dom"/>
</dbReference>
<dbReference type="GO" id="GO:0003677">
    <property type="term" value="F:DNA binding"/>
    <property type="evidence" value="ECO:0007669"/>
    <property type="project" value="UniProtKB-KW"/>
</dbReference>
<evidence type="ECO:0000259" key="5">
    <source>
        <dbReference type="PROSITE" id="PS50937"/>
    </source>
</evidence>
<dbReference type="SMART" id="SM00422">
    <property type="entry name" value="HTH_MERR"/>
    <property type="match status" value="1"/>
</dbReference>
<dbReference type="PANTHER" id="PTHR30204:SF69">
    <property type="entry name" value="MERR-FAMILY TRANSCRIPTIONAL REGULATOR"/>
    <property type="match status" value="1"/>
</dbReference>
<feature type="domain" description="HTH merR-type" evidence="5">
    <location>
        <begin position="5"/>
        <end position="72"/>
    </location>
</feature>
<evidence type="ECO:0000256" key="1">
    <source>
        <dbReference type="ARBA" id="ARBA00022491"/>
    </source>
</evidence>
<dbReference type="Proteomes" id="UP000886785">
    <property type="component" value="Unassembled WGS sequence"/>
</dbReference>
<gene>
    <name evidence="6" type="ORF">IAA54_06075</name>
</gene>
<accession>A0A9D1J188</accession>
<dbReference type="Pfam" id="PF14526">
    <property type="entry name" value="Cass2"/>
    <property type="match status" value="1"/>
</dbReference>
<reference evidence="6" key="2">
    <citation type="journal article" date="2021" name="PeerJ">
        <title>Extensive microbial diversity within the chicken gut microbiome revealed by metagenomics and culture.</title>
        <authorList>
            <person name="Gilroy R."/>
            <person name="Ravi A."/>
            <person name="Getino M."/>
            <person name="Pursley I."/>
            <person name="Horton D.L."/>
            <person name="Alikhan N.F."/>
            <person name="Baker D."/>
            <person name="Gharbi K."/>
            <person name="Hall N."/>
            <person name="Watson M."/>
            <person name="Adriaenssens E.M."/>
            <person name="Foster-Nyarko E."/>
            <person name="Jarju S."/>
            <person name="Secka A."/>
            <person name="Antonio M."/>
            <person name="Oren A."/>
            <person name="Chaudhuri R.R."/>
            <person name="La Ragione R."/>
            <person name="Hildebrand F."/>
            <person name="Pallen M.J."/>
        </authorList>
    </citation>
    <scope>NUCLEOTIDE SEQUENCE</scope>
    <source>
        <strain evidence="6">ChiSjej1B19-7085</strain>
    </source>
</reference>
<proteinExistence type="predicted"/>
<dbReference type="InterPro" id="IPR047057">
    <property type="entry name" value="MerR_fam"/>
</dbReference>
<dbReference type="GO" id="GO:0003700">
    <property type="term" value="F:DNA-binding transcription factor activity"/>
    <property type="evidence" value="ECO:0007669"/>
    <property type="project" value="InterPro"/>
</dbReference>
<evidence type="ECO:0000256" key="3">
    <source>
        <dbReference type="ARBA" id="ARBA00023125"/>
    </source>
</evidence>
<dbReference type="Gene3D" id="3.20.80.10">
    <property type="entry name" value="Regulatory factor, effector binding domain"/>
    <property type="match status" value="1"/>
</dbReference>
<name>A0A9D1J188_9FIRM</name>
<keyword evidence="2" id="KW-0805">Transcription regulation</keyword>
<dbReference type="InterPro" id="IPR029441">
    <property type="entry name" value="Cass2"/>
</dbReference>
<comment type="caution">
    <text evidence="6">The sequence shown here is derived from an EMBL/GenBank/DDBJ whole genome shotgun (WGS) entry which is preliminary data.</text>
</comment>
<protein>
    <submittedName>
        <fullName evidence="6">Effector binding domain-containing protein</fullName>
    </submittedName>
</protein>
<sequence>MSLKTISEVAKEFHVSTRMLRYYDEMGLLPSIRADGSQYRLYDADTLERLRQILLLRSLRIPLRQIAEILQEPDSERTAAVFRECIAKFDAEIAELKAISTVLKRLTERPDPLPEADGVAPIVDHSPALPVCGGKINAERIDFMDACPMIHGLGGEAEQVRILYLPPCDAAAVRFVGESPEENAERLLCDFVENTRLHQKKPDLRVFGFNNPSPHGQEPYGYEFWVTIPEGMEVPAPAERKRFPGGLYAAHCIRMGDFQEWGFLNRWVETNGVYERDSGRGPDGMGGCLEEHLNAFLRFENGAAGRFSQVDLLTPIREKK</sequence>
<dbReference type="Pfam" id="PF13411">
    <property type="entry name" value="MerR_1"/>
    <property type="match status" value="1"/>
</dbReference>
<evidence type="ECO:0000256" key="4">
    <source>
        <dbReference type="ARBA" id="ARBA00023163"/>
    </source>
</evidence>
<dbReference type="InterPro" id="IPR011256">
    <property type="entry name" value="Reg_factor_effector_dom_sf"/>
</dbReference>
<evidence type="ECO:0000256" key="2">
    <source>
        <dbReference type="ARBA" id="ARBA00023015"/>
    </source>
</evidence>
<dbReference type="PANTHER" id="PTHR30204">
    <property type="entry name" value="REDOX-CYCLING DRUG-SENSING TRANSCRIPTIONAL ACTIVATOR SOXR"/>
    <property type="match status" value="1"/>
</dbReference>
<dbReference type="Gene3D" id="1.10.1660.10">
    <property type="match status" value="1"/>
</dbReference>
<dbReference type="PROSITE" id="PS50937">
    <property type="entry name" value="HTH_MERR_2"/>
    <property type="match status" value="1"/>
</dbReference>
<evidence type="ECO:0000313" key="6">
    <source>
        <dbReference type="EMBL" id="HIR57217.1"/>
    </source>
</evidence>
<organism evidence="6 7">
    <name type="scientific">Candidatus Gallacutalibacter pullicola</name>
    <dbReference type="NCBI Taxonomy" id="2840830"/>
    <lineage>
        <taxon>Bacteria</taxon>
        <taxon>Bacillati</taxon>
        <taxon>Bacillota</taxon>
        <taxon>Clostridia</taxon>
        <taxon>Eubacteriales</taxon>
        <taxon>Candidatus Gallacutalibacter</taxon>
    </lineage>
</organism>
<reference evidence="6" key="1">
    <citation type="submission" date="2020-10" db="EMBL/GenBank/DDBJ databases">
        <authorList>
            <person name="Gilroy R."/>
        </authorList>
    </citation>
    <scope>NUCLEOTIDE SEQUENCE</scope>
    <source>
        <strain evidence="6">ChiSjej1B19-7085</strain>
    </source>
</reference>
<evidence type="ECO:0000313" key="7">
    <source>
        <dbReference type="Proteomes" id="UP000886785"/>
    </source>
</evidence>
<keyword evidence="1" id="KW-0678">Repressor</keyword>